<feature type="domain" description="Flagellar basal-body/hook protein C-terminal" evidence="6">
    <location>
        <begin position="192"/>
        <end position="235"/>
    </location>
</feature>
<dbReference type="AlphaFoldDB" id="Q01PQ8"/>
<evidence type="ECO:0000256" key="4">
    <source>
        <dbReference type="RuleBase" id="RU362116"/>
    </source>
</evidence>
<name>Q01PQ8_SOLUE</name>
<proteinExistence type="inferred from homology"/>
<feature type="domain" description="Flagellar hook protein FlgE/F/G-like D1" evidence="7">
    <location>
        <begin position="83"/>
        <end position="147"/>
    </location>
</feature>
<dbReference type="Pfam" id="PF00460">
    <property type="entry name" value="Flg_bb_rod"/>
    <property type="match status" value="1"/>
</dbReference>
<gene>
    <name evidence="8" type="ordered locus">Acid_7454</name>
</gene>
<sequence>MDPLTAIAASGLRARMESLDLLANNVANASTGGYKADREFYSLYTAPEAAGDGSLSTMPVIERPWVDHSQGILHTTGNALDVAISGKGFFTVNGPSGPLYTRNGSFRLAADGKLTTADGYPVRDPQGTALTLQTTRPVEIARDGTVTQDGAIVGKLEIVDFTSTAGLSKQGSNYFRADPSLKSAPAADASLQQGSLEASNTGSAEAAVRLVSVLRQFEMMQKAVSIGNDMSKRAIEEVAKV</sequence>
<keyword evidence="3 4" id="KW-0975">Bacterial flagellum</keyword>
<comment type="similarity">
    <text evidence="2 4">Belongs to the flagella basal body rod proteins family.</text>
</comment>
<organism evidence="8">
    <name type="scientific">Solibacter usitatus (strain Ellin6076)</name>
    <dbReference type="NCBI Taxonomy" id="234267"/>
    <lineage>
        <taxon>Bacteria</taxon>
        <taxon>Pseudomonadati</taxon>
        <taxon>Acidobacteriota</taxon>
        <taxon>Terriglobia</taxon>
        <taxon>Bryobacterales</taxon>
        <taxon>Solibacteraceae</taxon>
        <taxon>Candidatus Solibacter</taxon>
    </lineage>
</organism>
<dbReference type="InterPro" id="IPR020013">
    <property type="entry name" value="Flagellar_FlgE/F/G"/>
</dbReference>
<dbReference type="InParanoid" id="Q01PQ8"/>
<dbReference type="Pfam" id="PF06429">
    <property type="entry name" value="Flg_bbr_C"/>
    <property type="match status" value="1"/>
</dbReference>
<dbReference type="EMBL" id="CP000473">
    <property type="protein sequence ID" value="ABJ88362.1"/>
    <property type="molecule type" value="Genomic_DNA"/>
</dbReference>
<dbReference type="InterPro" id="IPR001444">
    <property type="entry name" value="Flag_bb_rod_N"/>
</dbReference>
<keyword evidence="8" id="KW-0966">Cell projection</keyword>
<evidence type="ECO:0000259" key="7">
    <source>
        <dbReference type="Pfam" id="PF22692"/>
    </source>
</evidence>
<dbReference type="PANTHER" id="PTHR30435">
    <property type="entry name" value="FLAGELLAR PROTEIN"/>
    <property type="match status" value="1"/>
</dbReference>
<evidence type="ECO:0000256" key="3">
    <source>
        <dbReference type="ARBA" id="ARBA00023143"/>
    </source>
</evidence>
<evidence type="ECO:0000256" key="2">
    <source>
        <dbReference type="ARBA" id="ARBA00009677"/>
    </source>
</evidence>
<dbReference type="NCBIfam" id="TIGR02490">
    <property type="entry name" value="flgF"/>
    <property type="match status" value="1"/>
</dbReference>
<dbReference type="GO" id="GO:0030694">
    <property type="term" value="C:bacterial-type flagellum basal body, rod"/>
    <property type="evidence" value="ECO:0007669"/>
    <property type="project" value="InterPro"/>
</dbReference>
<accession>Q01PQ8</accession>
<evidence type="ECO:0000259" key="5">
    <source>
        <dbReference type="Pfam" id="PF00460"/>
    </source>
</evidence>
<dbReference type="NCBIfam" id="TIGR03506">
    <property type="entry name" value="FlgEFG_subfam"/>
    <property type="match status" value="1"/>
</dbReference>
<keyword evidence="8" id="KW-0969">Cilium</keyword>
<feature type="domain" description="Flagellar basal body rod protein N-terminal" evidence="5">
    <location>
        <begin position="7"/>
        <end position="35"/>
    </location>
</feature>
<dbReference type="InterPro" id="IPR012836">
    <property type="entry name" value="FlgF"/>
</dbReference>
<dbReference type="InterPro" id="IPR010930">
    <property type="entry name" value="Flg_bb/hook_C_dom"/>
</dbReference>
<dbReference type="STRING" id="234267.Acid_7454"/>
<dbReference type="HOGENOM" id="CLU_013687_0_1_0"/>
<dbReference type="InterPro" id="IPR053967">
    <property type="entry name" value="LlgE_F_G-like_D1"/>
</dbReference>
<dbReference type="InterPro" id="IPR037925">
    <property type="entry name" value="FlgE/F/G-like"/>
</dbReference>
<keyword evidence="8" id="KW-0282">Flagellum</keyword>
<reference evidence="8" key="1">
    <citation type="submission" date="2006-10" db="EMBL/GenBank/DDBJ databases">
        <title>Complete sequence of Solibacter usitatus Ellin6076.</title>
        <authorList>
            <consortium name="US DOE Joint Genome Institute"/>
            <person name="Copeland A."/>
            <person name="Lucas S."/>
            <person name="Lapidus A."/>
            <person name="Barry K."/>
            <person name="Detter J.C."/>
            <person name="Glavina del Rio T."/>
            <person name="Hammon N."/>
            <person name="Israni S."/>
            <person name="Dalin E."/>
            <person name="Tice H."/>
            <person name="Pitluck S."/>
            <person name="Thompson L.S."/>
            <person name="Brettin T."/>
            <person name="Bruce D."/>
            <person name="Han C."/>
            <person name="Tapia R."/>
            <person name="Gilna P."/>
            <person name="Schmutz J."/>
            <person name="Larimer F."/>
            <person name="Land M."/>
            <person name="Hauser L."/>
            <person name="Kyrpides N."/>
            <person name="Mikhailova N."/>
            <person name="Janssen P.H."/>
            <person name="Kuske C.R."/>
            <person name="Richardson P."/>
        </authorList>
    </citation>
    <scope>NUCLEOTIDE SEQUENCE</scope>
    <source>
        <strain evidence="8">Ellin6076</strain>
    </source>
</reference>
<protein>
    <submittedName>
        <fullName evidence="8">Flagellar basal body rod protein</fullName>
    </submittedName>
</protein>
<dbReference type="KEGG" id="sus:Acid_7454"/>
<dbReference type="Pfam" id="PF22692">
    <property type="entry name" value="LlgE_F_G_D1"/>
    <property type="match status" value="1"/>
</dbReference>
<dbReference type="SUPFAM" id="SSF117143">
    <property type="entry name" value="Flagellar hook protein flgE"/>
    <property type="match status" value="1"/>
</dbReference>
<comment type="subcellular location">
    <subcellularLocation>
        <location evidence="1 4">Bacterial flagellum basal body</location>
    </subcellularLocation>
</comment>
<dbReference type="OrthoDB" id="9804559at2"/>
<evidence type="ECO:0000256" key="1">
    <source>
        <dbReference type="ARBA" id="ARBA00004117"/>
    </source>
</evidence>
<evidence type="ECO:0000259" key="6">
    <source>
        <dbReference type="Pfam" id="PF06429"/>
    </source>
</evidence>
<dbReference type="GO" id="GO:0071978">
    <property type="term" value="P:bacterial-type flagellum-dependent swarming motility"/>
    <property type="evidence" value="ECO:0007669"/>
    <property type="project" value="TreeGrafter"/>
</dbReference>
<evidence type="ECO:0000313" key="8">
    <source>
        <dbReference type="EMBL" id="ABJ88362.1"/>
    </source>
</evidence>
<dbReference type="PANTHER" id="PTHR30435:SF19">
    <property type="entry name" value="FLAGELLAR BASAL-BODY ROD PROTEIN FLGG"/>
    <property type="match status" value="1"/>
</dbReference>
<dbReference type="eggNOG" id="COG4786">
    <property type="taxonomic scope" value="Bacteria"/>
</dbReference>